<accession>A0ACD3AGT3</accession>
<reference evidence="1 2" key="1">
    <citation type="journal article" date="2019" name="Nat. Ecol. Evol.">
        <title>Megaphylogeny resolves global patterns of mushroom evolution.</title>
        <authorList>
            <person name="Varga T."/>
            <person name="Krizsan K."/>
            <person name="Foldi C."/>
            <person name="Dima B."/>
            <person name="Sanchez-Garcia M."/>
            <person name="Sanchez-Ramirez S."/>
            <person name="Szollosi G.J."/>
            <person name="Szarkandi J.G."/>
            <person name="Papp V."/>
            <person name="Albert L."/>
            <person name="Andreopoulos W."/>
            <person name="Angelini C."/>
            <person name="Antonin V."/>
            <person name="Barry K.W."/>
            <person name="Bougher N.L."/>
            <person name="Buchanan P."/>
            <person name="Buyck B."/>
            <person name="Bense V."/>
            <person name="Catcheside P."/>
            <person name="Chovatia M."/>
            <person name="Cooper J."/>
            <person name="Damon W."/>
            <person name="Desjardin D."/>
            <person name="Finy P."/>
            <person name="Geml J."/>
            <person name="Haridas S."/>
            <person name="Hughes K."/>
            <person name="Justo A."/>
            <person name="Karasinski D."/>
            <person name="Kautmanova I."/>
            <person name="Kiss B."/>
            <person name="Kocsube S."/>
            <person name="Kotiranta H."/>
            <person name="LaButti K.M."/>
            <person name="Lechner B.E."/>
            <person name="Liimatainen K."/>
            <person name="Lipzen A."/>
            <person name="Lukacs Z."/>
            <person name="Mihaltcheva S."/>
            <person name="Morgado L.N."/>
            <person name="Niskanen T."/>
            <person name="Noordeloos M.E."/>
            <person name="Ohm R.A."/>
            <person name="Ortiz-Santana B."/>
            <person name="Ovrebo C."/>
            <person name="Racz N."/>
            <person name="Riley R."/>
            <person name="Savchenko A."/>
            <person name="Shiryaev A."/>
            <person name="Soop K."/>
            <person name="Spirin V."/>
            <person name="Szebenyi C."/>
            <person name="Tomsovsky M."/>
            <person name="Tulloss R.E."/>
            <person name="Uehling J."/>
            <person name="Grigoriev I.V."/>
            <person name="Vagvolgyi C."/>
            <person name="Papp T."/>
            <person name="Martin F.M."/>
            <person name="Miettinen O."/>
            <person name="Hibbett D.S."/>
            <person name="Nagy L.G."/>
        </authorList>
    </citation>
    <scope>NUCLEOTIDE SEQUENCE [LARGE SCALE GENOMIC DNA]</scope>
    <source>
        <strain evidence="1 2">NL-1719</strain>
    </source>
</reference>
<keyword evidence="2" id="KW-1185">Reference proteome</keyword>
<proteinExistence type="predicted"/>
<name>A0ACD3AGT3_9AGAR</name>
<gene>
    <name evidence="1" type="ORF">BDN72DRAFT_846174</name>
</gene>
<organism evidence="1 2">
    <name type="scientific">Pluteus cervinus</name>
    <dbReference type="NCBI Taxonomy" id="181527"/>
    <lineage>
        <taxon>Eukaryota</taxon>
        <taxon>Fungi</taxon>
        <taxon>Dikarya</taxon>
        <taxon>Basidiomycota</taxon>
        <taxon>Agaricomycotina</taxon>
        <taxon>Agaricomycetes</taxon>
        <taxon>Agaricomycetidae</taxon>
        <taxon>Agaricales</taxon>
        <taxon>Pluteineae</taxon>
        <taxon>Pluteaceae</taxon>
        <taxon>Pluteus</taxon>
    </lineage>
</organism>
<dbReference type="EMBL" id="ML208454">
    <property type="protein sequence ID" value="TFK64960.1"/>
    <property type="molecule type" value="Genomic_DNA"/>
</dbReference>
<evidence type="ECO:0000313" key="2">
    <source>
        <dbReference type="Proteomes" id="UP000308600"/>
    </source>
</evidence>
<protein>
    <submittedName>
        <fullName evidence="1">Uncharacterized protein</fullName>
    </submittedName>
</protein>
<sequence length="512" mass="58907">MGNNDVETRQQIDEEIIVLERRLLALRTQRNRLAPICRLPVETIARIFHFASSWNSRTPLALTSVSRDWRDFVLELPELWSTIDSELKSEFLPSYMARSKPRPLHVNLQKVDRNCASKISAVLEELHRIQEMEICAQLSHRWDDGHEELNAPRLEKLTFTCLRLPTLIFSGNLCILSQLVLNSCRFEWNSLPAFPQLKFLSILRPHNRIPLNDFLQRLCSMPSLTTLQTCTTLIRSGDSTNPSAFQLPNVTAIGLEKERCSLVAEMLQYLVLPRIRHLRLTLKPDDDQDELAICRALDHFPPIKTSPVEILSVQARANQCGYVLVLEDKGSFVALQIRYCTSPSMGGIRRMCRNLKPKELKRLRVDFLGVPDILENFSFWEEFAGGSNLTELTVRNDAVMDLVKYLNHERGRLQECMPQVSDEEFVNRVPYHGLSELFIRRSAHSMESQISYLNSIAQYLQARREVDAELKTLVVATEHDPPDDVVGRLAKSVGRLWLSVDEDVKRNLDRFH</sequence>
<evidence type="ECO:0000313" key="1">
    <source>
        <dbReference type="EMBL" id="TFK64960.1"/>
    </source>
</evidence>
<dbReference type="Proteomes" id="UP000308600">
    <property type="component" value="Unassembled WGS sequence"/>
</dbReference>